<dbReference type="eggNOG" id="KOG1162">
    <property type="taxonomic scope" value="Eukaryota"/>
</dbReference>
<evidence type="ECO:0000259" key="8">
    <source>
        <dbReference type="PROSITE" id="PS51380"/>
    </source>
</evidence>
<feature type="transmembrane region" description="Helical" evidence="7">
    <location>
        <begin position="358"/>
        <end position="378"/>
    </location>
</feature>
<dbReference type="OMA" id="ETSHFYT"/>
<feature type="domain" description="SPX" evidence="9">
    <location>
        <begin position="1"/>
        <end position="224"/>
    </location>
</feature>
<dbReference type="GO" id="GO:0180029">
    <property type="term" value="P:phosphate ion export across plasma membrane"/>
    <property type="evidence" value="ECO:0007669"/>
    <property type="project" value="EnsemblFungi"/>
</dbReference>
<keyword evidence="3 7" id="KW-0812">Transmembrane</keyword>
<dbReference type="VEuPathDB" id="FungiDB:SOCG_03682"/>
<dbReference type="InterPro" id="IPR004331">
    <property type="entry name" value="SPX_dom"/>
</dbReference>
<feature type="transmembrane region" description="Helical" evidence="7">
    <location>
        <begin position="533"/>
        <end position="557"/>
    </location>
</feature>
<dbReference type="PANTHER" id="PTHR10783:SF103">
    <property type="entry name" value="SOLUTE CARRIER FAMILY 53 MEMBER 1"/>
    <property type="match status" value="1"/>
</dbReference>
<sequence>MKFGKVIEGELVEEWASTYFDYKKGKKIIGAIQKNPGEGLPKQSSEASFLSSANNTSYYEKAIQRLAVDFRFHPIFQEFLDQQLAKIQSFYEKLTNEAGERLDMIYDQIHIYEKLKEDKKEKEDVTHTIKPKYPMRVRHYFKSLSTNFQPVFRIPARKGIPTDAYTPDVSYRKLKSKLKMVMLEFYDYLKLILQYQSLNEQAFRKIVKKYDKIFHTNLQTRWMKYLSNFSFTNTVTTDQWQTRIEDTFADVFTKGDRKLALEQLRSLRQKQDYSFNTMRFGLLYGAGIPLALEGICYYNGDEQHRYLLQIWGGFLLLILVFVLFSLNCYYWEKTRVNYILIFEFNQRETLNWRQHMEIYSLMFFIFSLFFWLCMRDFFPGFTNFFPALFLGVAGVICIFPRFFPYWRTRKYFIFQLIRVFLSGLSSVHFQDFFFADQMVSLIYVAGNVALFFCIYSRHWNQPHLCNSSNSPLLGFFTAFPAILRIFQCFRRFADSLQMFPHLVNALKYMFTVTTQMLLSLYRRKVGLRYRICYTIFAGINALFSYTWDITMDWSLFIRKDSHWEFRKHRLLRSTWPYILAMIFNFVIRISFIFYSIFPNHIQHSSGISFFITLSELFRRCLWNVLRVENEEIYNRENLRAARELKINFVRSPADRFPQPMFQKDTRASDDDDSGDEPAGAHTNMNMSYDPRSEMRLEE</sequence>
<evidence type="ECO:0000256" key="5">
    <source>
        <dbReference type="ARBA" id="ARBA00023136"/>
    </source>
</evidence>
<dbReference type="PROSITE" id="PS51380">
    <property type="entry name" value="EXS"/>
    <property type="match status" value="1"/>
</dbReference>
<reference evidence="10 11" key="1">
    <citation type="journal article" date="2011" name="Science">
        <title>Comparative functional genomics of the fission yeasts.</title>
        <authorList>
            <person name="Rhind N."/>
            <person name="Chen Z."/>
            <person name="Yassour M."/>
            <person name="Thompson D.A."/>
            <person name="Haas B.J."/>
            <person name="Habib N."/>
            <person name="Wapinski I."/>
            <person name="Roy S."/>
            <person name="Lin M.F."/>
            <person name="Heiman D.I."/>
            <person name="Young S.K."/>
            <person name="Furuya K."/>
            <person name="Guo Y."/>
            <person name="Pidoux A."/>
            <person name="Chen H.M."/>
            <person name="Robbertse B."/>
            <person name="Goldberg J.M."/>
            <person name="Aoki K."/>
            <person name="Bayne E.H."/>
            <person name="Berlin A.M."/>
            <person name="Desjardins C.A."/>
            <person name="Dobbs E."/>
            <person name="Dukaj L."/>
            <person name="Fan L."/>
            <person name="FitzGerald M.G."/>
            <person name="French C."/>
            <person name="Gujja S."/>
            <person name="Hansen K."/>
            <person name="Keifenheim D."/>
            <person name="Levin J.Z."/>
            <person name="Mosher R.A."/>
            <person name="Mueller C.A."/>
            <person name="Pfiffner J."/>
            <person name="Priest M."/>
            <person name="Russ C."/>
            <person name="Smialowska A."/>
            <person name="Swoboda P."/>
            <person name="Sykes S.M."/>
            <person name="Vaughn M."/>
            <person name="Vengrova S."/>
            <person name="Yoder R."/>
            <person name="Zeng Q."/>
            <person name="Allshire R."/>
            <person name="Baulcombe D."/>
            <person name="Birren B.W."/>
            <person name="Brown W."/>
            <person name="Ekwall K."/>
            <person name="Kellis M."/>
            <person name="Leatherwood J."/>
            <person name="Levin H."/>
            <person name="Margalit H."/>
            <person name="Martienssen R."/>
            <person name="Nieduszynski C.A."/>
            <person name="Spatafora J.W."/>
            <person name="Friedman N."/>
            <person name="Dalgaard J.Z."/>
            <person name="Baumann P."/>
            <person name="Niki H."/>
            <person name="Regev A."/>
            <person name="Nusbaum C."/>
        </authorList>
    </citation>
    <scope>NUCLEOTIDE SEQUENCE [LARGE SCALE GENOMIC DNA]</scope>
    <source>
        <strain evidence="11">yFS286</strain>
    </source>
</reference>
<evidence type="ECO:0000313" key="10">
    <source>
        <dbReference type="EMBL" id="EPX71746.1"/>
    </source>
</evidence>
<dbReference type="Pfam" id="PF03124">
    <property type="entry name" value="EXS"/>
    <property type="match status" value="1"/>
</dbReference>
<evidence type="ECO:0000256" key="2">
    <source>
        <dbReference type="ARBA" id="ARBA00009665"/>
    </source>
</evidence>
<dbReference type="EMBL" id="KE503207">
    <property type="protein sequence ID" value="EPX71746.1"/>
    <property type="molecule type" value="Genomic_DNA"/>
</dbReference>
<evidence type="ECO:0000256" key="3">
    <source>
        <dbReference type="ARBA" id="ARBA00022692"/>
    </source>
</evidence>
<feature type="transmembrane region" description="Helical" evidence="7">
    <location>
        <begin position="280"/>
        <end position="300"/>
    </location>
</feature>
<dbReference type="GO" id="GO:0005794">
    <property type="term" value="C:Golgi apparatus"/>
    <property type="evidence" value="ECO:0007669"/>
    <property type="project" value="TreeGrafter"/>
</dbReference>
<evidence type="ECO:0000313" key="11">
    <source>
        <dbReference type="Proteomes" id="UP000016088"/>
    </source>
</evidence>
<organism evidence="10 11">
    <name type="scientific">Schizosaccharomyces octosporus (strain yFS286)</name>
    <name type="common">Fission yeast</name>
    <name type="synonym">Octosporomyces octosporus</name>
    <dbReference type="NCBI Taxonomy" id="483514"/>
    <lineage>
        <taxon>Eukaryota</taxon>
        <taxon>Fungi</taxon>
        <taxon>Dikarya</taxon>
        <taxon>Ascomycota</taxon>
        <taxon>Taphrinomycotina</taxon>
        <taxon>Schizosaccharomycetes</taxon>
        <taxon>Schizosaccharomycetales</taxon>
        <taxon>Schizosaccharomycetaceae</taxon>
        <taxon>Schizosaccharomyces</taxon>
    </lineage>
</organism>
<dbReference type="PROSITE" id="PS51382">
    <property type="entry name" value="SPX"/>
    <property type="match status" value="1"/>
</dbReference>
<evidence type="ECO:0000256" key="6">
    <source>
        <dbReference type="SAM" id="MobiDB-lite"/>
    </source>
</evidence>
<dbReference type="HOGENOM" id="CLU_006116_1_2_1"/>
<accession>S9PRE1</accession>
<evidence type="ECO:0000259" key="9">
    <source>
        <dbReference type="PROSITE" id="PS51382"/>
    </source>
</evidence>
<name>S9PRE1_SCHOY</name>
<dbReference type="GO" id="GO:0005315">
    <property type="term" value="F:phosphate transmembrane transporter activity"/>
    <property type="evidence" value="ECO:0007669"/>
    <property type="project" value="EnsemblFungi"/>
</dbReference>
<comment type="subcellular location">
    <subcellularLocation>
        <location evidence="1">Membrane</location>
        <topology evidence="1">Multi-pass membrane protein</topology>
    </subcellularLocation>
</comment>
<feature type="transmembrane region" description="Helical" evidence="7">
    <location>
        <begin position="441"/>
        <end position="460"/>
    </location>
</feature>
<dbReference type="CDD" id="cd14475">
    <property type="entry name" value="SPX_SYG1_like"/>
    <property type="match status" value="1"/>
</dbReference>
<keyword evidence="4 7" id="KW-1133">Transmembrane helix</keyword>
<dbReference type="Pfam" id="PF03105">
    <property type="entry name" value="SPX"/>
    <property type="match status" value="2"/>
</dbReference>
<gene>
    <name evidence="10" type="ORF">SOCG_03682</name>
</gene>
<keyword evidence="11" id="KW-1185">Reference proteome</keyword>
<feature type="transmembrane region" description="Helical" evidence="7">
    <location>
        <begin position="384"/>
        <end position="404"/>
    </location>
</feature>
<dbReference type="GO" id="GO:0016036">
    <property type="term" value="P:cellular response to phosphate starvation"/>
    <property type="evidence" value="ECO:0007669"/>
    <property type="project" value="TreeGrafter"/>
</dbReference>
<keyword evidence="5 7" id="KW-0472">Membrane</keyword>
<feature type="region of interest" description="Disordered" evidence="6">
    <location>
        <begin position="655"/>
        <end position="698"/>
    </location>
</feature>
<dbReference type="PANTHER" id="PTHR10783">
    <property type="entry name" value="XENOTROPIC AND POLYTROPIC RETROVIRUS RECEPTOR 1-RELATED"/>
    <property type="match status" value="1"/>
</dbReference>
<comment type="similarity">
    <text evidence="2">Belongs to the SYG1 (TC 2.A.94) family.</text>
</comment>
<evidence type="ECO:0000256" key="7">
    <source>
        <dbReference type="SAM" id="Phobius"/>
    </source>
</evidence>
<dbReference type="GO" id="GO:0005886">
    <property type="term" value="C:plasma membrane"/>
    <property type="evidence" value="ECO:0007669"/>
    <property type="project" value="TreeGrafter"/>
</dbReference>
<dbReference type="GeneID" id="25032652"/>
<dbReference type="OrthoDB" id="9970435at2759"/>
<protein>
    <submittedName>
        <fullName evidence="10">SPX/EXS domain-containing protein</fullName>
    </submittedName>
</protein>
<dbReference type="InterPro" id="IPR004342">
    <property type="entry name" value="EXS_C"/>
</dbReference>
<dbReference type="AlphaFoldDB" id="S9PRE1"/>
<evidence type="ECO:0000256" key="1">
    <source>
        <dbReference type="ARBA" id="ARBA00004141"/>
    </source>
</evidence>
<proteinExistence type="inferred from homology"/>
<feature type="domain" description="EXS" evidence="8">
    <location>
        <begin position="464"/>
        <end position="658"/>
    </location>
</feature>
<evidence type="ECO:0000256" key="4">
    <source>
        <dbReference type="ARBA" id="ARBA00022989"/>
    </source>
</evidence>
<feature type="transmembrane region" description="Helical" evidence="7">
    <location>
        <begin position="577"/>
        <end position="597"/>
    </location>
</feature>
<feature type="transmembrane region" description="Helical" evidence="7">
    <location>
        <begin position="411"/>
        <end position="429"/>
    </location>
</feature>
<dbReference type="GO" id="GO:0000822">
    <property type="term" value="F:inositol hexakisphosphate binding"/>
    <property type="evidence" value="ECO:0007669"/>
    <property type="project" value="TreeGrafter"/>
</dbReference>
<dbReference type="Proteomes" id="UP000016088">
    <property type="component" value="Unassembled WGS sequence"/>
</dbReference>
<feature type="transmembrane region" description="Helical" evidence="7">
    <location>
        <begin position="306"/>
        <end position="330"/>
    </location>
</feature>
<dbReference type="RefSeq" id="XP_013019048.1">
    <property type="nucleotide sequence ID" value="XM_013163594.1"/>
</dbReference>